<dbReference type="InterPro" id="IPR007627">
    <property type="entry name" value="RNA_pol_sigma70_r2"/>
</dbReference>
<dbReference type="Pfam" id="PF04542">
    <property type="entry name" value="Sigma70_r2"/>
    <property type="match status" value="1"/>
</dbReference>
<accession>A0A2L0F749</accession>
<evidence type="ECO:0000256" key="1">
    <source>
        <dbReference type="ARBA" id="ARBA00010641"/>
    </source>
</evidence>
<gene>
    <name evidence="9" type="ORF">SOCE26_088500</name>
</gene>
<dbReference type="SUPFAM" id="SSF88659">
    <property type="entry name" value="Sigma3 and sigma4 domains of RNA polymerase sigma factors"/>
    <property type="match status" value="1"/>
</dbReference>
<dbReference type="AlphaFoldDB" id="A0A2L0F749"/>
<dbReference type="InterPro" id="IPR013324">
    <property type="entry name" value="RNA_pol_sigma_r3/r4-like"/>
</dbReference>
<dbReference type="PANTHER" id="PTHR43133:SF8">
    <property type="entry name" value="RNA POLYMERASE SIGMA FACTOR HI_1459-RELATED"/>
    <property type="match status" value="1"/>
</dbReference>
<proteinExistence type="inferred from homology"/>
<dbReference type="PANTHER" id="PTHR43133">
    <property type="entry name" value="RNA POLYMERASE ECF-TYPE SIGMA FACTO"/>
    <property type="match status" value="1"/>
</dbReference>
<keyword evidence="4" id="KW-0238">DNA-binding</keyword>
<dbReference type="Gene3D" id="1.10.1740.10">
    <property type="match status" value="1"/>
</dbReference>
<comment type="similarity">
    <text evidence="1">Belongs to the sigma-70 factor family. ECF subfamily.</text>
</comment>
<dbReference type="OrthoDB" id="5515815at2"/>
<evidence type="ECO:0000256" key="4">
    <source>
        <dbReference type="ARBA" id="ARBA00023125"/>
    </source>
</evidence>
<dbReference type="EMBL" id="CP012673">
    <property type="protein sequence ID" value="AUX47331.1"/>
    <property type="molecule type" value="Genomic_DNA"/>
</dbReference>
<keyword evidence="5" id="KW-0804">Transcription</keyword>
<feature type="region of interest" description="Disordered" evidence="6">
    <location>
        <begin position="1"/>
        <end position="22"/>
    </location>
</feature>
<evidence type="ECO:0000256" key="6">
    <source>
        <dbReference type="SAM" id="MobiDB-lite"/>
    </source>
</evidence>
<dbReference type="Proteomes" id="UP000238348">
    <property type="component" value="Chromosome"/>
</dbReference>
<dbReference type="GO" id="GO:0016987">
    <property type="term" value="F:sigma factor activity"/>
    <property type="evidence" value="ECO:0007669"/>
    <property type="project" value="UniProtKB-KW"/>
</dbReference>
<evidence type="ECO:0000313" key="10">
    <source>
        <dbReference type="Proteomes" id="UP000238348"/>
    </source>
</evidence>
<dbReference type="SUPFAM" id="SSF88946">
    <property type="entry name" value="Sigma2 domain of RNA polymerase sigma factors"/>
    <property type="match status" value="1"/>
</dbReference>
<feature type="compositionally biased region" description="Pro residues" evidence="6">
    <location>
        <begin position="1"/>
        <end position="21"/>
    </location>
</feature>
<dbReference type="InterPro" id="IPR014284">
    <property type="entry name" value="RNA_pol_sigma-70_dom"/>
</dbReference>
<dbReference type="NCBIfam" id="TIGR02937">
    <property type="entry name" value="sigma70-ECF"/>
    <property type="match status" value="1"/>
</dbReference>
<feature type="domain" description="RNA polymerase sigma-70 region 2" evidence="7">
    <location>
        <begin position="55"/>
        <end position="121"/>
    </location>
</feature>
<feature type="domain" description="RNA polymerase sigma factor 70 region 4 type 2" evidence="8">
    <location>
        <begin position="151"/>
        <end position="202"/>
    </location>
</feature>
<dbReference type="GO" id="GO:0006352">
    <property type="term" value="P:DNA-templated transcription initiation"/>
    <property type="evidence" value="ECO:0007669"/>
    <property type="project" value="InterPro"/>
</dbReference>
<reference evidence="9 10" key="1">
    <citation type="submission" date="2015-09" db="EMBL/GenBank/DDBJ databases">
        <title>Sorangium comparison.</title>
        <authorList>
            <person name="Zaburannyi N."/>
            <person name="Bunk B."/>
            <person name="Overmann J."/>
            <person name="Mueller R."/>
        </authorList>
    </citation>
    <scope>NUCLEOTIDE SEQUENCE [LARGE SCALE GENOMIC DNA]</scope>
    <source>
        <strain evidence="9 10">So ce26</strain>
    </source>
</reference>
<dbReference type="InterPro" id="IPR013325">
    <property type="entry name" value="RNA_pol_sigma_r2"/>
</dbReference>
<dbReference type="CDD" id="cd06171">
    <property type="entry name" value="Sigma70_r4"/>
    <property type="match status" value="1"/>
</dbReference>
<keyword evidence="2" id="KW-0805">Transcription regulation</keyword>
<dbReference type="InterPro" id="IPR036388">
    <property type="entry name" value="WH-like_DNA-bd_sf"/>
</dbReference>
<evidence type="ECO:0000259" key="7">
    <source>
        <dbReference type="Pfam" id="PF04542"/>
    </source>
</evidence>
<evidence type="ECO:0000259" key="8">
    <source>
        <dbReference type="Pfam" id="PF08281"/>
    </source>
</evidence>
<evidence type="ECO:0000313" key="9">
    <source>
        <dbReference type="EMBL" id="AUX47331.1"/>
    </source>
</evidence>
<dbReference type="Pfam" id="PF08281">
    <property type="entry name" value="Sigma70_r4_2"/>
    <property type="match status" value="1"/>
</dbReference>
<evidence type="ECO:0000256" key="2">
    <source>
        <dbReference type="ARBA" id="ARBA00023015"/>
    </source>
</evidence>
<keyword evidence="3" id="KW-0731">Sigma factor</keyword>
<dbReference type="Gene3D" id="1.10.10.10">
    <property type="entry name" value="Winged helix-like DNA-binding domain superfamily/Winged helix DNA-binding domain"/>
    <property type="match status" value="1"/>
</dbReference>
<evidence type="ECO:0000256" key="3">
    <source>
        <dbReference type="ARBA" id="ARBA00023082"/>
    </source>
</evidence>
<sequence>MPQVPPLPIATPVKPTSPQPAPGRNVVSLLPQSERSDGELVHAIAAGEPWAAAMLLDRYGPLVERLIRRVMGHDPELEDLVHDAFATILTSIHQVRDGQAVKGWISSVAVHTAHRAIRRRRLSRWLFFWQHDEELPEPSSVPAHGPREALRRVYAALDELSAEDRIAFTLRFVEEMPLEDVASACGVSLATVKRRLARAEQRFTALAKRDPVLRGWMEEGDRWTTNQ</sequence>
<protein>
    <submittedName>
        <fullName evidence="9">RNA polymerase sigma factor</fullName>
    </submittedName>
</protein>
<organism evidence="9 10">
    <name type="scientific">Sorangium cellulosum</name>
    <name type="common">Polyangium cellulosum</name>
    <dbReference type="NCBI Taxonomy" id="56"/>
    <lineage>
        <taxon>Bacteria</taxon>
        <taxon>Pseudomonadati</taxon>
        <taxon>Myxococcota</taxon>
        <taxon>Polyangia</taxon>
        <taxon>Polyangiales</taxon>
        <taxon>Polyangiaceae</taxon>
        <taxon>Sorangium</taxon>
    </lineage>
</organism>
<dbReference type="InterPro" id="IPR039425">
    <property type="entry name" value="RNA_pol_sigma-70-like"/>
</dbReference>
<dbReference type="GO" id="GO:0003677">
    <property type="term" value="F:DNA binding"/>
    <property type="evidence" value="ECO:0007669"/>
    <property type="project" value="UniProtKB-KW"/>
</dbReference>
<name>A0A2L0F749_SORCE</name>
<dbReference type="InterPro" id="IPR013249">
    <property type="entry name" value="RNA_pol_sigma70_r4_t2"/>
</dbReference>
<evidence type="ECO:0000256" key="5">
    <source>
        <dbReference type="ARBA" id="ARBA00023163"/>
    </source>
</evidence>